<sequence>MAMKQLRSHLDETGARTALVRDARAPPRPPETVTVAPGISGSVGPGVRTSPLYVTAEAPSGRTIREYDGRNVRAVAECATELVVERDPRAVWLCGRDQIRAWWGRGIADMLERRLAAAARRADARLVVWTSDGADDDASEDGDTAVEDDVAVEDGYDVVLDP</sequence>
<evidence type="ECO:0000313" key="2">
    <source>
        <dbReference type="Proteomes" id="UP000830729"/>
    </source>
</evidence>
<evidence type="ECO:0000313" key="1">
    <source>
        <dbReference type="EMBL" id="UPV74755.1"/>
    </source>
</evidence>
<dbReference type="RefSeq" id="WP_248650798.1">
    <property type="nucleotide sequence ID" value="NZ_CP096659.1"/>
</dbReference>
<dbReference type="KEGG" id="halx:M0R89_01470"/>
<name>A0A8U0HUI7_9EURY</name>
<gene>
    <name evidence="1" type="ORF">M0R89_01470</name>
</gene>
<keyword evidence="2" id="KW-1185">Reference proteome</keyword>
<dbReference type="AlphaFoldDB" id="A0A8U0HUI7"/>
<dbReference type="GeneID" id="72183827"/>
<proteinExistence type="predicted"/>
<dbReference type="EMBL" id="CP096659">
    <property type="protein sequence ID" value="UPV74755.1"/>
    <property type="molecule type" value="Genomic_DNA"/>
</dbReference>
<organism evidence="1 2">
    <name type="scientific">Halorussus limi</name>
    <dbReference type="NCBI Taxonomy" id="2938695"/>
    <lineage>
        <taxon>Archaea</taxon>
        <taxon>Methanobacteriati</taxon>
        <taxon>Methanobacteriota</taxon>
        <taxon>Stenosarchaea group</taxon>
        <taxon>Halobacteria</taxon>
        <taxon>Halobacteriales</taxon>
        <taxon>Haladaptataceae</taxon>
        <taxon>Halorussus</taxon>
    </lineage>
</organism>
<dbReference type="Proteomes" id="UP000830729">
    <property type="component" value="Chromosome"/>
</dbReference>
<protein>
    <submittedName>
        <fullName evidence="1">Uncharacterized protein</fullName>
    </submittedName>
</protein>
<reference evidence="1 2" key="1">
    <citation type="submission" date="2022-04" db="EMBL/GenBank/DDBJ databases">
        <title>Diverse halophilic archaea isolated from saline environments.</title>
        <authorList>
            <person name="Cui H.-L."/>
        </authorList>
    </citation>
    <scope>NUCLEOTIDE SEQUENCE [LARGE SCALE GENOMIC DNA]</scope>
    <source>
        <strain evidence="1 2">XZYJT49</strain>
    </source>
</reference>
<accession>A0A8U0HUI7</accession>